<dbReference type="AlphaFoldDB" id="A0A183N829"/>
<dbReference type="Pfam" id="PF01221">
    <property type="entry name" value="Dynein_light"/>
    <property type="match status" value="1"/>
</dbReference>
<dbReference type="InterPro" id="IPR011992">
    <property type="entry name" value="EF-hand-dom_pair"/>
</dbReference>
<dbReference type="InterPro" id="IPR002048">
    <property type="entry name" value="EF_hand_dom"/>
</dbReference>
<dbReference type="Gene3D" id="3.30.740.10">
    <property type="entry name" value="Protein Inhibitor Of Neuronal Nitric Oxide Synthase"/>
    <property type="match status" value="1"/>
</dbReference>
<dbReference type="InterPro" id="IPR001372">
    <property type="entry name" value="Dynein_light_chain_typ-1/2"/>
</dbReference>
<sequence>MNTSTSEGKHGIYWTVRMQLDDLDVSDDLQLLSHTQQQIQEKTTSVAASLFFNMVVKFDDQESTKPTSKAFLEMFFAIDKDRDEEITKSQLKRYIETNRRDDDLIENWMKLFQLRKTNRLSLEDICEHLQLNIRDVRQQRSTQLKSAENSLSSYTDNQRVLGNDVQVIVDQMPMDMKLKIINEFRKLITDKVDFDGLKLTEYMKQFMDKNFSSSWVVLIVKGSYSTTFLHLEDCAFQFRLNNYSFVVWRTFFGFN</sequence>
<dbReference type="CDD" id="cd21454">
    <property type="entry name" value="DLC-like_TAL"/>
    <property type="match status" value="1"/>
</dbReference>
<dbReference type="GO" id="GO:0007017">
    <property type="term" value="P:microtubule-based process"/>
    <property type="evidence" value="ECO:0007669"/>
    <property type="project" value="InterPro"/>
</dbReference>
<accession>A0A183N829</accession>
<dbReference type="InterPro" id="IPR037177">
    <property type="entry name" value="DLC_sf"/>
</dbReference>
<proteinExistence type="predicted"/>
<organism evidence="1 2">
    <name type="scientific">Schistosoma margrebowiei</name>
    <dbReference type="NCBI Taxonomy" id="48269"/>
    <lineage>
        <taxon>Eukaryota</taxon>
        <taxon>Metazoa</taxon>
        <taxon>Spiralia</taxon>
        <taxon>Lophotrochozoa</taxon>
        <taxon>Platyhelminthes</taxon>
        <taxon>Trematoda</taxon>
        <taxon>Digenea</taxon>
        <taxon>Strigeidida</taxon>
        <taxon>Schistosomatoidea</taxon>
        <taxon>Schistosomatidae</taxon>
        <taxon>Schistosoma</taxon>
    </lineage>
</organism>
<dbReference type="GO" id="GO:0030286">
    <property type="term" value="C:dynein complex"/>
    <property type="evidence" value="ECO:0007669"/>
    <property type="project" value="InterPro"/>
</dbReference>
<dbReference type="SUPFAM" id="SSF54648">
    <property type="entry name" value="DLC"/>
    <property type="match status" value="1"/>
</dbReference>
<dbReference type="Proteomes" id="UP000277204">
    <property type="component" value="Unassembled WGS sequence"/>
</dbReference>
<dbReference type="SUPFAM" id="SSF47473">
    <property type="entry name" value="EF-hand"/>
    <property type="match status" value="1"/>
</dbReference>
<gene>
    <name evidence="1" type="ORF">SMRZ_LOCUS24454</name>
</gene>
<name>A0A183N829_9TREM</name>
<dbReference type="SMART" id="SM01375">
    <property type="entry name" value="Dynein_light"/>
    <property type="match status" value="1"/>
</dbReference>
<dbReference type="GO" id="GO:0005509">
    <property type="term" value="F:calcium ion binding"/>
    <property type="evidence" value="ECO:0007669"/>
    <property type="project" value="InterPro"/>
</dbReference>
<dbReference type="Gene3D" id="1.10.238.10">
    <property type="entry name" value="EF-hand"/>
    <property type="match status" value="1"/>
</dbReference>
<dbReference type="PROSITE" id="PS50222">
    <property type="entry name" value="EF_HAND_2"/>
    <property type="match status" value="1"/>
</dbReference>
<reference evidence="1 2" key="1">
    <citation type="submission" date="2018-11" db="EMBL/GenBank/DDBJ databases">
        <authorList>
            <consortium name="Pathogen Informatics"/>
        </authorList>
    </citation>
    <scope>NUCLEOTIDE SEQUENCE [LARGE SCALE GENOMIC DNA]</scope>
    <source>
        <strain evidence="1 2">Zambia</strain>
    </source>
</reference>
<keyword evidence="2" id="KW-1185">Reference proteome</keyword>
<evidence type="ECO:0000313" key="1">
    <source>
        <dbReference type="EMBL" id="VDP51377.1"/>
    </source>
</evidence>
<protein>
    <submittedName>
        <fullName evidence="1">Uncharacterized protein</fullName>
    </submittedName>
</protein>
<evidence type="ECO:0000313" key="2">
    <source>
        <dbReference type="Proteomes" id="UP000277204"/>
    </source>
</evidence>
<dbReference type="EMBL" id="UZAI01020415">
    <property type="protein sequence ID" value="VDP51377.1"/>
    <property type="molecule type" value="Genomic_DNA"/>
</dbReference>